<dbReference type="KEGG" id="tnl:113499622"/>
<evidence type="ECO:0000259" key="6">
    <source>
        <dbReference type="Pfam" id="PF03151"/>
    </source>
</evidence>
<accession>A0A7E5W5N3</accession>
<feature type="domain" description="Sugar phosphate transporter" evidence="6">
    <location>
        <begin position="42"/>
        <end position="247"/>
    </location>
</feature>
<evidence type="ECO:0000256" key="1">
    <source>
        <dbReference type="ARBA" id="ARBA00004141"/>
    </source>
</evidence>
<evidence type="ECO:0000313" key="8">
    <source>
        <dbReference type="RefSeq" id="XP_026735955.1"/>
    </source>
</evidence>
<gene>
    <name evidence="8" type="primary">LOC113499622</name>
</gene>
<dbReference type="PANTHER" id="PTHR11132">
    <property type="entry name" value="SOLUTE CARRIER FAMILY 35"/>
    <property type="match status" value="1"/>
</dbReference>
<comment type="subcellular location">
    <subcellularLocation>
        <location evidence="1">Membrane</location>
        <topology evidence="1">Multi-pass membrane protein</topology>
    </subcellularLocation>
</comment>
<reference evidence="8" key="1">
    <citation type="submission" date="2025-08" db="UniProtKB">
        <authorList>
            <consortium name="RefSeq"/>
        </authorList>
    </citation>
    <scope>IDENTIFICATION</scope>
</reference>
<keyword evidence="3 5" id="KW-1133">Transmembrane helix</keyword>
<feature type="transmembrane region" description="Helical" evidence="5">
    <location>
        <begin position="68"/>
        <end position="89"/>
    </location>
</feature>
<feature type="transmembrane region" description="Helical" evidence="5">
    <location>
        <begin position="37"/>
        <end position="56"/>
    </location>
</feature>
<keyword evidence="2 5" id="KW-0812">Transmembrane</keyword>
<evidence type="ECO:0000256" key="4">
    <source>
        <dbReference type="ARBA" id="ARBA00023136"/>
    </source>
</evidence>
<dbReference type="AlphaFoldDB" id="A0A7E5W5N3"/>
<dbReference type="InParanoid" id="A0A7E5W5N3"/>
<dbReference type="Proteomes" id="UP000322000">
    <property type="component" value="Chromosome 12"/>
</dbReference>
<evidence type="ECO:0000256" key="2">
    <source>
        <dbReference type="ARBA" id="ARBA00022692"/>
    </source>
</evidence>
<proteinExistence type="predicted"/>
<dbReference type="GO" id="GO:0016020">
    <property type="term" value="C:membrane"/>
    <property type="evidence" value="ECO:0007669"/>
    <property type="project" value="UniProtKB-SubCell"/>
</dbReference>
<feature type="transmembrane region" description="Helical" evidence="5">
    <location>
        <begin position="132"/>
        <end position="153"/>
    </location>
</feature>
<sequence>MPGAKYEQLSLKSDADEDVFTTKPKPKWSEVCVQKSLLSLGLILLYFSLSIGLTFYQRWLLTDFKFPLTVVMYHLIVKWMLSVVVRLVLQVVTGSAPLLLPCMTCLRSVGPTGLASGIDVGFSNWGLELVTISLYTMTKSTTIIFILGFAILLGLEKKSWSLVGIVLMIAAGLIMFTYKATQFNLLGFNFLLLASFAAGLRWTFAQLLMQKSKLGLHNPVDMVFHVQPWMFVSLLPFTIMFEGLSAIEAYTIKLTGTVELGNQLSKIFKEMYQQLAENGYFPDQINLQDTRNSNGAPPFDLSEMAGQFAEFEELKKHVKKPKTSKEVKVDKAEKTDNMPILDKMMKNDLEKLHLYGLHKVEDKRGNGEPLNNINI</sequence>
<dbReference type="Pfam" id="PF03151">
    <property type="entry name" value="TPT"/>
    <property type="match status" value="1"/>
</dbReference>
<evidence type="ECO:0000313" key="7">
    <source>
        <dbReference type="Proteomes" id="UP000322000"/>
    </source>
</evidence>
<feature type="transmembrane region" description="Helical" evidence="5">
    <location>
        <begin position="184"/>
        <end position="204"/>
    </location>
</feature>
<protein>
    <submittedName>
        <fullName evidence="8">Solute carrier family 35 member C2-like isoform X1</fullName>
    </submittedName>
</protein>
<keyword evidence="4 5" id="KW-0472">Membrane</keyword>
<dbReference type="InterPro" id="IPR004853">
    <property type="entry name" value="Sugar_P_trans_dom"/>
</dbReference>
<dbReference type="OrthoDB" id="18894at2759"/>
<dbReference type="RefSeq" id="XP_026735955.1">
    <property type="nucleotide sequence ID" value="XM_026880154.1"/>
</dbReference>
<dbReference type="GeneID" id="113499622"/>
<name>A0A7E5W5N3_TRINI</name>
<feature type="transmembrane region" description="Helical" evidence="5">
    <location>
        <begin position="160"/>
        <end position="178"/>
    </location>
</feature>
<evidence type="ECO:0000256" key="3">
    <source>
        <dbReference type="ARBA" id="ARBA00022989"/>
    </source>
</evidence>
<keyword evidence="7" id="KW-1185">Reference proteome</keyword>
<evidence type="ECO:0000256" key="5">
    <source>
        <dbReference type="SAM" id="Phobius"/>
    </source>
</evidence>
<organism evidence="7 8">
    <name type="scientific">Trichoplusia ni</name>
    <name type="common">Cabbage looper</name>
    <dbReference type="NCBI Taxonomy" id="7111"/>
    <lineage>
        <taxon>Eukaryota</taxon>
        <taxon>Metazoa</taxon>
        <taxon>Ecdysozoa</taxon>
        <taxon>Arthropoda</taxon>
        <taxon>Hexapoda</taxon>
        <taxon>Insecta</taxon>
        <taxon>Pterygota</taxon>
        <taxon>Neoptera</taxon>
        <taxon>Endopterygota</taxon>
        <taxon>Lepidoptera</taxon>
        <taxon>Glossata</taxon>
        <taxon>Ditrysia</taxon>
        <taxon>Noctuoidea</taxon>
        <taxon>Noctuidae</taxon>
        <taxon>Plusiinae</taxon>
        <taxon>Trichoplusia</taxon>
    </lineage>
</organism>
<dbReference type="InterPro" id="IPR050186">
    <property type="entry name" value="TPT_transporter"/>
</dbReference>